<organism evidence="1">
    <name type="scientific">marine sediment metagenome</name>
    <dbReference type="NCBI Taxonomy" id="412755"/>
    <lineage>
        <taxon>unclassified sequences</taxon>
        <taxon>metagenomes</taxon>
        <taxon>ecological metagenomes</taxon>
    </lineage>
</organism>
<accession>A0A0F9AIN6</accession>
<name>A0A0F9AIN6_9ZZZZ</name>
<reference evidence="1" key="1">
    <citation type="journal article" date="2015" name="Nature">
        <title>Complex archaea that bridge the gap between prokaryotes and eukaryotes.</title>
        <authorList>
            <person name="Spang A."/>
            <person name="Saw J.H."/>
            <person name="Jorgensen S.L."/>
            <person name="Zaremba-Niedzwiedzka K."/>
            <person name="Martijn J."/>
            <person name="Lind A.E."/>
            <person name="van Eijk R."/>
            <person name="Schleper C."/>
            <person name="Guy L."/>
            <person name="Ettema T.J."/>
        </authorList>
    </citation>
    <scope>NUCLEOTIDE SEQUENCE</scope>
</reference>
<evidence type="ECO:0000313" key="1">
    <source>
        <dbReference type="EMBL" id="KKL09240.1"/>
    </source>
</evidence>
<dbReference type="AlphaFoldDB" id="A0A0F9AIN6"/>
<proteinExistence type="predicted"/>
<gene>
    <name evidence="1" type="ORF">LCGC14_2567850</name>
</gene>
<dbReference type="EMBL" id="LAZR01042562">
    <property type="protein sequence ID" value="KKL09240.1"/>
    <property type="molecule type" value="Genomic_DNA"/>
</dbReference>
<sequence>MDNLNNLPSDFAPIGEGEPGAINDLLEIMPPPEKLADDKIPAKRWQISKVMPRHREIMRRVLEGATYVQIAAAMGLHVQSVMLICTSPLFRGELEKLEQDADFSVVKRAEELSNEALDTLKVLMRNARSEAIRKTSADSILDRAGYVKIEKRIIGIVGGEEVIRELGRRRRAQVADAVEEAKVIHE</sequence>
<comment type="caution">
    <text evidence="1">The sequence shown here is derived from an EMBL/GenBank/DDBJ whole genome shotgun (WGS) entry which is preliminary data.</text>
</comment>
<protein>
    <submittedName>
        <fullName evidence="1">Uncharacterized protein</fullName>
    </submittedName>
</protein>